<evidence type="ECO:0000256" key="3">
    <source>
        <dbReference type="ARBA" id="ARBA00023163"/>
    </source>
</evidence>
<dbReference type="CDD" id="cd06170">
    <property type="entry name" value="LuxR_C_like"/>
    <property type="match status" value="1"/>
</dbReference>
<dbReference type="Gene3D" id="1.10.10.10">
    <property type="entry name" value="Winged helix-like DNA-binding domain superfamily/Winged helix DNA-binding domain"/>
    <property type="match status" value="1"/>
</dbReference>
<dbReference type="SUPFAM" id="SSF52540">
    <property type="entry name" value="P-loop containing nucleoside triphosphate hydrolases"/>
    <property type="match status" value="1"/>
</dbReference>
<dbReference type="Gene3D" id="1.25.40.10">
    <property type="entry name" value="Tetratricopeptide repeat domain"/>
    <property type="match status" value="1"/>
</dbReference>
<feature type="domain" description="HTH luxR-type" evidence="4">
    <location>
        <begin position="809"/>
        <end position="874"/>
    </location>
</feature>
<dbReference type="Gene3D" id="3.40.50.300">
    <property type="entry name" value="P-loop containing nucleotide triphosphate hydrolases"/>
    <property type="match status" value="1"/>
</dbReference>
<keyword evidence="2" id="KW-0238">DNA-binding</keyword>
<dbReference type="GO" id="GO:0006355">
    <property type="term" value="P:regulation of DNA-templated transcription"/>
    <property type="evidence" value="ECO:0007669"/>
    <property type="project" value="InterPro"/>
</dbReference>
<dbReference type="GO" id="GO:0003677">
    <property type="term" value="F:DNA binding"/>
    <property type="evidence" value="ECO:0007669"/>
    <property type="project" value="UniProtKB-KW"/>
</dbReference>
<dbReference type="EMBL" id="FZNR01000026">
    <property type="protein sequence ID" value="SNS85304.1"/>
    <property type="molecule type" value="Genomic_DNA"/>
</dbReference>
<gene>
    <name evidence="5" type="ORF">SAMN06264365_12648</name>
</gene>
<proteinExistence type="predicted"/>
<dbReference type="PRINTS" id="PR00038">
    <property type="entry name" value="HTHLUXR"/>
</dbReference>
<dbReference type="InterPro" id="IPR027417">
    <property type="entry name" value="P-loop_NTPase"/>
</dbReference>
<evidence type="ECO:0000256" key="2">
    <source>
        <dbReference type="ARBA" id="ARBA00023125"/>
    </source>
</evidence>
<dbReference type="InterPro" id="IPR036388">
    <property type="entry name" value="WH-like_DNA-bd_sf"/>
</dbReference>
<organism evidence="5 6">
    <name type="scientific">Actinoplanes regularis</name>
    <dbReference type="NCBI Taxonomy" id="52697"/>
    <lineage>
        <taxon>Bacteria</taxon>
        <taxon>Bacillati</taxon>
        <taxon>Actinomycetota</taxon>
        <taxon>Actinomycetes</taxon>
        <taxon>Micromonosporales</taxon>
        <taxon>Micromonosporaceae</taxon>
        <taxon>Actinoplanes</taxon>
    </lineage>
</organism>
<accession>A0A239HYK3</accession>
<dbReference type="SUPFAM" id="SSF46894">
    <property type="entry name" value="C-terminal effector domain of the bipartite response regulators"/>
    <property type="match status" value="1"/>
</dbReference>
<evidence type="ECO:0000259" key="4">
    <source>
        <dbReference type="PROSITE" id="PS50043"/>
    </source>
</evidence>
<dbReference type="InterPro" id="IPR000792">
    <property type="entry name" value="Tscrpt_reg_LuxR_C"/>
</dbReference>
<keyword evidence="1" id="KW-0805">Transcription regulation</keyword>
<keyword evidence="6" id="KW-1185">Reference proteome</keyword>
<evidence type="ECO:0000313" key="5">
    <source>
        <dbReference type="EMBL" id="SNS85304.1"/>
    </source>
</evidence>
<dbReference type="SMART" id="SM00421">
    <property type="entry name" value="HTH_LUXR"/>
    <property type="match status" value="1"/>
</dbReference>
<dbReference type="PROSITE" id="PS50043">
    <property type="entry name" value="HTH_LUXR_2"/>
    <property type="match status" value="1"/>
</dbReference>
<sequence>MWEPAGIGPPMPETIEQIGRPRLPPGLIWRDRLAKALDAGTRRAVTLVCAGPGWGKTTAVTTWAAARSINGPIAWLTLDPGHNDPYVFWSDLLLALQTSGAVRPGDRIPGRGATLATDGVAFLRRLGSGLGASAGPVVVVLDDLHEITEPRVLDALAGLLRRVPERLRLVLVARSVPELQLHRLRAAGDLVEIRAHDLAFRVEEAAELMALRGVRAPVDQVAAQVRATEGWAAGLRLALDAPAGAVVDEAAGDYLIREVLATQPPELREFLLSTSVPDRISGDLATALTGRRHAEQILDRLAHANLFLERVGTTGWFRYHRQFRAALRYRLARIRPEVVPRLHLLAAQWHARHGTPLAALTHATLAGDWDLVGRLVVDHGLPLFASPDRAELIGLLRQVPVDRLPGSAELMFCAALRSYALGDMDGLSQRLTQSRVLLTGRGRASRQAIELAVNAMEAATVINRRGEMRRLVTVTTEVLAELGRLRWDQTPSMPQHRAIALLSKGIGLLWTDRADHADRYLWAAATGSRAAGTPLVEISALGHLALLGVLHGSLRTAGEHAAAALGVARRIEAEDRAATAPAHLVQAAIELLRGGGAEAEDGLRRALHACGDQPEAAMTVLSGTLRAYLLVERGEPGTAGAVLGGVVQEAGPGLDAPLLRRIIGLARSEIDLALNTPAPVLARYGTRDGLYPAEQVLLAQACQATGRHDAAEQLFYLVREGPDRVSAVTAWLLTALDADAHGHSARASEALGRALAKAEPERIRRPFRRYGGDRVLALAERQQWLTETRDPSGDAVLAEITGEIPAIVGVPSAGPLSEREIDVLQYLPTVLTAGEIAENLGISVNTVKAHMRSIYRKLGAGRRRAAVVIARQLGLL</sequence>
<dbReference type="InterPro" id="IPR011990">
    <property type="entry name" value="TPR-like_helical_dom_sf"/>
</dbReference>
<dbReference type="Pfam" id="PF25873">
    <property type="entry name" value="WHD_MalT"/>
    <property type="match status" value="1"/>
</dbReference>
<dbReference type="Proteomes" id="UP000198415">
    <property type="component" value="Unassembled WGS sequence"/>
</dbReference>
<dbReference type="InterPro" id="IPR016032">
    <property type="entry name" value="Sig_transdc_resp-reg_C-effctor"/>
</dbReference>
<dbReference type="AlphaFoldDB" id="A0A239HYK3"/>
<evidence type="ECO:0000313" key="6">
    <source>
        <dbReference type="Proteomes" id="UP000198415"/>
    </source>
</evidence>
<evidence type="ECO:0000256" key="1">
    <source>
        <dbReference type="ARBA" id="ARBA00023015"/>
    </source>
</evidence>
<dbReference type="PANTHER" id="PTHR44688">
    <property type="entry name" value="DNA-BINDING TRANSCRIPTIONAL ACTIVATOR DEVR_DOSR"/>
    <property type="match status" value="1"/>
</dbReference>
<dbReference type="Pfam" id="PF00196">
    <property type="entry name" value="GerE"/>
    <property type="match status" value="1"/>
</dbReference>
<dbReference type="PANTHER" id="PTHR44688:SF16">
    <property type="entry name" value="DNA-BINDING TRANSCRIPTIONAL ACTIVATOR DEVR_DOSR"/>
    <property type="match status" value="1"/>
</dbReference>
<protein>
    <submittedName>
        <fullName evidence="5">LuxR family transcriptional regulator, maltose regulon positive regulatory protein</fullName>
    </submittedName>
</protein>
<name>A0A239HYK3_9ACTN</name>
<reference evidence="5 6" key="1">
    <citation type="submission" date="2017-06" db="EMBL/GenBank/DDBJ databases">
        <authorList>
            <person name="Kim H.J."/>
            <person name="Triplett B.A."/>
        </authorList>
    </citation>
    <scope>NUCLEOTIDE SEQUENCE [LARGE SCALE GENOMIC DNA]</scope>
    <source>
        <strain evidence="5 6">DSM 43151</strain>
    </source>
</reference>
<keyword evidence="3" id="KW-0804">Transcription</keyword>
<dbReference type="InterPro" id="IPR059106">
    <property type="entry name" value="WHD_MalT"/>
</dbReference>
<dbReference type="RefSeq" id="WP_239138819.1">
    <property type="nucleotide sequence ID" value="NZ_BOMU01000106.1"/>
</dbReference>